<evidence type="ECO:0000259" key="2">
    <source>
        <dbReference type="Pfam" id="PF12706"/>
    </source>
</evidence>
<dbReference type="InterPro" id="IPR036866">
    <property type="entry name" value="RibonucZ/Hydroxyglut_hydro"/>
</dbReference>
<dbReference type="PANTHER" id="PTHR15032:SF4">
    <property type="entry name" value="N-ACYL-PHOSPHATIDYLETHANOLAMINE-HYDROLYZING PHOSPHOLIPASE D"/>
    <property type="match status" value="1"/>
</dbReference>
<comment type="caution">
    <text evidence="3">The sequence shown here is derived from an EMBL/GenBank/DDBJ whole genome shotgun (WGS) entry which is preliminary data.</text>
</comment>
<dbReference type="GO" id="GO:0070292">
    <property type="term" value="P:N-acylphosphatidylethanolamine metabolic process"/>
    <property type="evidence" value="ECO:0007669"/>
    <property type="project" value="TreeGrafter"/>
</dbReference>
<dbReference type="SUPFAM" id="SSF56281">
    <property type="entry name" value="Metallo-hydrolase/oxidoreductase"/>
    <property type="match status" value="1"/>
</dbReference>
<name>A0A8H7D1D3_9AGAR</name>
<dbReference type="OrthoDB" id="332863at2759"/>
<dbReference type="InterPro" id="IPR001279">
    <property type="entry name" value="Metallo-B-lactamas"/>
</dbReference>
<feature type="domain" description="Metallo-beta-lactamase" evidence="2">
    <location>
        <begin position="109"/>
        <end position="341"/>
    </location>
</feature>
<evidence type="ECO:0000313" key="3">
    <source>
        <dbReference type="EMBL" id="KAF7357925.1"/>
    </source>
</evidence>
<reference evidence="3" key="1">
    <citation type="submission" date="2020-05" db="EMBL/GenBank/DDBJ databases">
        <title>Mycena genomes resolve the evolution of fungal bioluminescence.</title>
        <authorList>
            <person name="Tsai I.J."/>
        </authorList>
    </citation>
    <scope>NUCLEOTIDE SEQUENCE</scope>
    <source>
        <strain evidence="3">CCC161011</strain>
    </source>
</reference>
<dbReference type="EMBL" id="JACAZI010000006">
    <property type="protein sequence ID" value="KAF7357925.1"/>
    <property type="molecule type" value="Genomic_DNA"/>
</dbReference>
<protein>
    <submittedName>
        <fullName evidence="3">Metallo-hydrolase/oxidoreductase</fullName>
    </submittedName>
</protein>
<keyword evidence="3" id="KW-0378">Hydrolase</keyword>
<feature type="region of interest" description="Disordered" evidence="1">
    <location>
        <begin position="13"/>
        <end position="32"/>
    </location>
</feature>
<evidence type="ECO:0000256" key="1">
    <source>
        <dbReference type="SAM" id="MobiDB-lite"/>
    </source>
</evidence>
<evidence type="ECO:0000313" key="4">
    <source>
        <dbReference type="Proteomes" id="UP000620124"/>
    </source>
</evidence>
<dbReference type="AlphaFoldDB" id="A0A8H7D1D3"/>
<sequence>MTSHRRQLLLSNTSQMAILTPSENRRNAEGPFENPWPPVLTMLASAMGLMRLPFVRATPLHQDLHGVKTVKTVKPNFDALDPDKLCATWLGHAGFLVQLPAEPGHRPVRIVFDPIFSDRAYPSAWVGPRRRLSAPCKIQDLPDVDFVAISHNQSYDHCDLDALKALWKRSHGVDFLVPLGVKITLESVGIPPDRIHDLDWWDKIAFPPTFGRKFAYTFTCTPAQHNSGRGMLDQNWSLWCSWVIQKIPEDGPAATSVYFAGDTGYQTAEGACPAFKEIGERLGPFDLAMVPIWSGASLTVLGKMGYRLSDDTHLVTLHATPEDAVRLAKDVRARHTLAMHFATFAGSDDEALEPIVRLAQAQGGTADWRNEGGFGAIDVGESVALDCVPAE</sequence>
<dbReference type="Gene3D" id="3.60.15.10">
    <property type="entry name" value="Ribonuclease Z/Hydroxyacylglutathione hydrolase-like"/>
    <property type="match status" value="1"/>
</dbReference>
<dbReference type="Proteomes" id="UP000620124">
    <property type="component" value="Unassembled WGS sequence"/>
</dbReference>
<keyword evidence="4" id="KW-1185">Reference proteome</keyword>
<gene>
    <name evidence="3" type="ORF">MVEN_00838900</name>
</gene>
<organism evidence="3 4">
    <name type="scientific">Mycena venus</name>
    <dbReference type="NCBI Taxonomy" id="2733690"/>
    <lineage>
        <taxon>Eukaryota</taxon>
        <taxon>Fungi</taxon>
        <taxon>Dikarya</taxon>
        <taxon>Basidiomycota</taxon>
        <taxon>Agaricomycotina</taxon>
        <taxon>Agaricomycetes</taxon>
        <taxon>Agaricomycetidae</taxon>
        <taxon>Agaricales</taxon>
        <taxon>Marasmiineae</taxon>
        <taxon>Mycenaceae</taxon>
        <taxon>Mycena</taxon>
    </lineage>
</organism>
<dbReference type="GO" id="GO:0070290">
    <property type="term" value="F:N-acylphosphatidylethanolamine-specific phospholipase D activity"/>
    <property type="evidence" value="ECO:0007669"/>
    <property type="project" value="TreeGrafter"/>
</dbReference>
<dbReference type="GO" id="GO:0070291">
    <property type="term" value="P:N-acylethanolamine metabolic process"/>
    <property type="evidence" value="ECO:0007669"/>
    <property type="project" value="TreeGrafter"/>
</dbReference>
<dbReference type="GO" id="GO:0005737">
    <property type="term" value="C:cytoplasm"/>
    <property type="evidence" value="ECO:0007669"/>
    <property type="project" value="TreeGrafter"/>
</dbReference>
<dbReference type="PANTHER" id="PTHR15032">
    <property type="entry name" value="N-ACYL-PHOSPHATIDYLETHANOLAMINE-HYDROLYZING PHOSPHOLIPASE D"/>
    <property type="match status" value="1"/>
</dbReference>
<dbReference type="Pfam" id="PF12706">
    <property type="entry name" value="Lactamase_B_2"/>
    <property type="match status" value="1"/>
</dbReference>
<accession>A0A8H7D1D3</accession>
<proteinExistence type="predicted"/>